<gene>
    <name evidence="1" type="ORF">L201_001509</name>
</gene>
<sequence length="372" mass="42752">MTTSTHPNQANKPLNVLEIPANQRKSCINHLISTLKVNRTNLMTIFNNIDNLAIKLLNQVETLIIEDVTAAQGIAISLDSNYLKRHHNDNKDNCNHPKSKILINVKKISFGTELMNNIYQSPSKLDSFNIDQILQTFACMLKPSDLCLSSPIRPENDARGSRVDCWEITMPNRLSVFTNKWKLQTYTTHGFHLFDNMDFFPETLRTIRVLYPDCPGHQEEDQDPQEDDDDSYVRYYSDDEGEYLFDSDGYFLEYSRGGNRKLRKQSSRCDCHPTVRDLTVFMFDWESLGIHDSLKNVKIEVINIPCCPFRSFTPRAFAGFIYNEHFEPGKEEVKLDDLIKACQDNSNSTWIKKNLLVSKKEVANACICCGAK</sequence>
<dbReference type="Proteomes" id="UP001355207">
    <property type="component" value="Chromosome 2"/>
</dbReference>
<keyword evidence="2" id="KW-1185">Reference proteome</keyword>
<dbReference type="AlphaFoldDB" id="A0AAX4JMI0"/>
<evidence type="ECO:0000313" key="2">
    <source>
        <dbReference type="Proteomes" id="UP001355207"/>
    </source>
</evidence>
<evidence type="ECO:0000313" key="1">
    <source>
        <dbReference type="EMBL" id="WWC86632.1"/>
    </source>
</evidence>
<protein>
    <submittedName>
        <fullName evidence="1">Uncharacterized protein</fullName>
    </submittedName>
</protein>
<accession>A0AAX4JMI0</accession>
<dbReference type="RefSeq" id="XP_066073395.1">
    <property type="nucleotide sequence ID" value="XM_066217298.1"/>
</dbReference>
<name>A0AAX4JMI0_9TREE</name>
<organism evidence="1 2">
    <name type="scientific">Kwoniella dendrophila CBS 6074</name>
    <dbReference type="NCBI Taxonomy" id="1295534"/>
    <lineage>
        <taxon>Eukaryota</taxon>
        <taxon>Fungi</taxon>
        <taxon>Dikarya</taxon>
        <taxon>Basidiomycota</taxon>
        <taxon>Agaricomycotina</taxon>
        <taxon>Tremellomycetes</taxon>
        <taxon>Tremellales</taxon>
        <taxon>Cryptococcaceae</taxon>
        <taxon>Kwoniella</taxon>
    </lineage>
</organism>
<reference evidence="1 2" key="1">
    <citation type="submission" date="2024-01" db="EMBL/GenBank/DDBJ databases">
        <title>Comparative genomics of Cryptococcus and Kwoniella reveals pathogenesis evolution and contrasting modes of karyotype evolution via chromosome fusion or intercentromeric recombination.</title>
        <authorList>
            <person name="Coelho M.A."/>
            <person name="David-Palma M."/>
            <person name="Shea T."/>
            <person name="Bowers K."/>
            <person name="McGinley-Smith S."/>
            <person name="Mohammad A.W."/>
            <person name="Gnirke A."/>
            <person name="Yurkov A.M."/>
            <person name="Nowrousian M."/>
            <person name="Sun S."/>
            <person name="Cuomo C.A."/>
            <person name="Heitman J."/>
        </authorList>
    </citation>
    <scope>NUCLEOTIDE SEQUENCE [LARGE SCALE GENOMIC DNA]</scope>
    <source>
        <strain evidence="1 2">CBS 6074</strain>
    </source>
</reference>
<dbReference type="GeneID" id="91092181"/>
<proteinExistence type="predicted"/>
<dbReference type="EMBL" id="CP144099">
    <property type="protein sequence ID" value="WWC86632.1"/>
    <property type="molecule type" value="Genomic_DNA"/>
</dbReference>